<keyword evidence="1" id="KW-0472">Membrane</keyword>
<organism evidence="2">
    <name type="scientific">Dermatophagoides farinae</name>
    <name type="common">American house dust mite</name>
    <dbReference type="NCBI Taxonomy" id="6954"/>
    <lineage>
        <taxon>Eukaryota</taxon>
        <taxon>Metazoa</taxon>
        <taxon>Ecdysozoa</taxon>
        <taxon>Arthropoda</taxon>
        <taxon>Chelicerata</taxon>
        <taxon>Arachnida</taxon>
        <taxon>Acari</taxon>
        <taxon>Acariformes</taxon>
        <taxon>Sarcoptiformes</taxon>
        <taxon>Astigmata</taxon>
        <taxon>Psoroptidia</taxon>
        <taxon>Analgoidea</taxon>
        <taxon>Pyroglyphidae</taxon>
        <taxon>Dermatophagoidinae</taxon>
        <taxon>Dermatophagoides</taxon>
    </lineage>
</organism>
<evidence type="ECO:0000313" key="2">
    <source>
        <dbReference type="EMBL" id="KAH7644964.1"/>
    </source>
</evidence>
<accession>A0A9D4SJL5</accession>
<proteinExistence type="predicted"/>
<name>A0A9D4SJL5_DERFA</name>
<feature type="transmembrane region" description="Helical" evidence="1">
    <location>
        <begin position="105"/>
        <end position="125"/>
    </location>
</feature>
<gene>
    <name evidence="2" type="ORF">HUG17_0502</name>
</gene>
<reference evidence="2" key="2">
    <citation type="journal article" date="2021" name="World Allergy Organ. J.">
        <title>Chromosome-level assembly of Dermatophagoides farinae genome and transcriptome reveals two novel allergens Der f 37 and Der f 39.</title>
        <authorList>
            <person name="Chen J."/>
            <person name="Cai Z."/>
            <person name="Fan D."/>
            <person name="Hu J."/>
            <person name="Hou Y."/>
            <person name="He Y."/>
            <person name="Zhang Z."/>
            <person name="Zhao Z."/>
            <person name="Gao P."/>
            <person name="Hu W."/>
            <person name="Sun J."/>
            <person name="Li J."/>
            <person name="Ji K."/>
        </authorList>
    </citation>
    <scope>NUCLEOTIDE SEQUENCE</scope>
    <source>
        <strain evidence="2">JKM2019</strain>
    </source>
</reference>
<sequence length="151" mass="18014">MSNQNFLIEIDDNDEQVNSSTFLQILLEIEAKILIDDQNLQNITAEKKFLLITPITNNDSDVTNELMNLKNWKILFWNDESIMDELDEIILPTTETSLSLYFNYFLYYLLIVISIILIFTAIEMYRIIRYGMFERNYDNDMNIKYEILIIE</sequence>
<reference evidence="2" key="1">
    <citation type="submission" date="2020-06" db="EMBL/GenBank/DDBJ databases">
        <authorList>
            <person name="Ji K."/>
            <person name="Li J."/>
        </authorList>
    </citation>
    <scope>NUCLEOTIDE SEQUENCE</scope>
    <source>
        <strain evidence="2">JKM2019</strain>
        <tissue evidence="2">Whole body</tissue>
    </source>
</reference>
<comment type="caution">
    <text evidence="2">The sequence shown here is derived from an EMBL/GenBank/DDBJ whole genome shotgun (WGS) entry which is preliminary data.</text>
</comment>
<dbReference type="Proteomes" id="UP000828236">
    <property type="component" value="Unassembled WGS sequence"/>
</dbReference>
<keyword evidence="1" id="KW-0812">Transmembrane</keyword>
<keyword evidence="1" id="KW-1133">Transmembrane helix</keyword>
<evidence type="ECO:0000256" key="1">
    <source>
        <dbReference type="SAM" id="Phobius"/>
    </source>
</evidence>
<protein>
    <submittedName>
        <fullName evidence="2">Uncharacterized protein</fullName>
    </submittedName>
</protein>
<dbReference type="AlphaFoldDB" id="A0A9D4SJL5"/>
<dbReference type="EMBL" id="SDOV01000001">
    <property type="protein sequence ID" value="KAH7644964.1"/>
    <property type="molecule type" value="Genomic_DNA"/>
</dbReference>